<dbReference type="AlphaFoldDB" id="A0A6P1MI76"/>
<evidence type="ECO:0000256" key="5">
    <source>
        <dbReference type="ARBA" id="ARBA00023136"/>
    </source>
</evidence>
<dbReference type="Gene3D" id="3.30.460.20">
    <property type="entry name" value="CorA soluble domain-like"/>
    <property type="match status" value="1"/>
</dbReference>
<comment type="subcellular location">
    <subcellularLocation>
        <location evidence="1">Membrane</location>
        <topology evidence="1">Multi-pass membrane protein</topology>
    </subcellularLocation>
</comment>
<feature type="transmembrane region" description="Helical" evidence="6">
    <location>
        <begin position="267"/>
        <end position="286"/>
    </location>
</feature>
<dbReference type="EMBL" id="CP047591">
    <property type="protein sequence ID" value="QHI73441.1"/>
    <property type="molecule type" value="Genomic_DNA"/>
</dbReference>
<dbReference type="CDD" id="cd12827">
    <property type="entry name" value="EcCorA_ZntB-like_u2"/>
    <property type="match status" value="1"/>
</dbReference>
<keyword evidence="8" id="KW-1185">Reference proteome</keyword>
<name>A0A6P1MI76_9FIRM</name>
<keyword evidence="5 6" id="KW-0472">Membrane</keyword>
<keyword evidence="3 6" id="KW-0812">Transmembrane</keyword>
<dbReference type="SUPFAM" id="SSF143865">
    <property type="entry name" value="CorA soluble domain-like"/>
    <property type="match status" value="1"/>
</dbReference>
<evidence type="ECO:0000313" key="8">
    <source>
        <dbReference type="Proteomes" id="UP000463883"/>
    </source>
</evidence>
<comment type="similarity">
    <text evidence="2">Belongs to the CorA metal ion transporter (MIT) (TC 1.A.35) family.</text>
</comment>
<dbReference type="PANTHER" id="PTHR47891">
    <property type="entry name" value="TRANSPORTER-RELATED"/>
    <property type="match status" value="1"/>
</dbReference>
<accession>A0A6P1MI76</accession>
<dbReference type="InterPro" id="IPR002523">
    <property type="entry name" value="MgTranspt_CorA/ZnTranspt_ZntB"/>
</dbReference>
<proteinExistence type="inferred from homology"/>
<dbReference type="KEGG" id="amic:Ami3637_14605"/>
<dbReference type="SUPFAM" id="SSF144083">
    <property type="entry name" value="Magnesium transport protein CorA, transmembrane region"/>
    <property type="match status" value="1"/>
</dbReference>
<reference evidence="7 8" key="1">
    <citation type="submission" date="2020-01" db="EMBL/GenBank/DDBJ databases">
        <title>Genomic analysis of Aminipila sp. CBA3637.</title>
        <authorList>
            <person name="Kim Y.B."/>
            <person name="Roh S.W."/>
        </authorList>
    </citation>
    <scope>NUCLEOTIDE SEQUENCE [LARGE SCALE GENOMIC DNA]</scope>
    <source>
        <strain evidence="7 8">CBA3637</strain>
    </source>
</reference>
<evidence type="ECO:0000256" key="1">
    <source>
        <dbReference type="ARBA" id="ARBA00004141"/>
    </source>
</evidence>
<gene>
    <name evidence="7" type="ORF">Ami3637_14605</name>
</gene>
<dbReference type="Proteomes" id="UP000463883">
    <property type="component" value="Chromosome"/>
</dbReference>
<dbReference type="InterPro" id="IPR045861">
    <property type="entry name" value="CorA_cytoplasmic_dom"/>
</dbReference>
<dbReference type="RefSeq" id="WP_162363206.1">
    <property type="nucleotide sequence ID" value="NZ_CP047591.1"/>
</dbReference>
<dbReference type="PANTHER" id="PTHR47891:SF2">
    <property type="entry name" value="MAGNESIUM AND COBALT TRANSPORTER"/>
    <property type="match status" value="1"/>
</dbReference>
<dbReference type="Pfam" id="PF01544">
    <property type="entry name" value="CorA"/>
    <property type="match status" value="1"/>
</dbReference>
<evidence type="ECO:0000256" key="3">
    <source>
        <dbReference type="ARBA" id="ARBA00022692"/>
    </source>
</evidence>
<evidence type="ECO:0000256" key="6">
    <source>
        <dbReference type="SAM" id="Phobius"/>
    </source>
</evidence>
<organism evidence="7 8">
    <name type="scientific">Aminipila terrae</name>
    <dbReference type="NCBI Taxonomy" id="2697030"/>
    <lineage>
        <taxon>Bacteria</taxon>
        <taxon>Bacillati</taxon>
        <taxon>Bacillota</taxon>
        <taxon>Clostridia</taxon>
        <taxon>Peptostreptococcales</taxon>
        <taxon>Anaerovoracaceae</taxon>
        <taxon>Aminipila</taxon>
    </lineage>
</organism>
<dbReference type="InterPro" id="IPR047199">
    <property type="entry name" value="CorA-like"/>
</dbReference>
<keyword evidence="4 6" id="KW-1133">Transmembrane helix</keyword>
<protein>
    <submittedName>
        <fullName evidence="7">Magnesium transporter CorA family protein</fullName>
    </submittedName>
</protein>
<dbReference type="GO" id="GO:0046873">
    <property type="term" value="F:metal ion transmembrane transporter activity"/>
    <property type="evidence" value="ECO:0007669"/>
    <property type="project" value="InterPro"/>
</dbReference>
<evidence type="ECO:0000256" key="4">
    <source>
        <dbReference type="ARBA" id="ARBA00022989"/>
    </source>
</evidence>
<evidence type="ECO:0000313" key="7">
    <source>
        <dbReference type="EMBL" id="QHI73441.1"/>
    </source>
</evidence>
<dbReference type="GO" id="GO:0016020">
    <property type="term" value="C:membrane"/>
    <property type="evidence" value="ECO:0007669"/>
    <property type="project" value="UniProtKB-SubCell"/>
</dbReference>
<dbReference type="InterPro" id="IPR045863">
    <property type="entry name" value="CorA_TM1_TM2"/>
</dbReference>
<sequence>MLKIYKTIENNLTRVNSLKEQNLWIDVTNPTEKELKVLCNRFNLDIDLLRAPLDHEERPRIEAYDNQVLILISMPHSSSDKSPIIYNTIPLGIVVTEEVIVTVALKESMLIEQFIKTKSAPVTQKRTRFVLQLLYSNARLFLSCLKEIDKKSTEIEQHLHKSSKNEELINLLNLEKSLVYFTTALRSNESVFEKLLRTYLRKVHDEESQVTVKVLKKYEEDEELLEDVITENKQAIDMADIYTNILGGTMDAFASIISNNLNIVMKFLAIITIVMAIPTIVTSFFGMNVPLPYQNCPYAYIGIVLLTIILMICGALIITKKKMY</sequence>
<dbReference type="Gene3D" id="1.20.58.340">
    <property type="entry name" value="Magnesium transport protein CorA, transmembrane region"/>
    <property type="match status" value="2"/>
</dbReference>
<evidence type="ECO:0000256" key="2">
    <source>
        <dbReference type="ARBA" id="ARBA00009765"/>
    </source>
</evidence>
<feature type="transmembrane region" description="Helical" evidence="6">
    <location>
        <begin position="298"/>
        <end position="318"/>
    </location>
</feature>